<reference evidence="4 5" key="1">
    <citation type="submission" date="2021-02" db="EMBL/GenBank/DDBJ databases">
        <title>Safari Cat Assemblies.</title>
        <authorList>
            <person name="Bredemeyer K.R."/>
            <person name="Murphy W.J."/>
        </authorList>
    </citation>
    <scope>NUCLEOTIDE SEQUENCE [LARGE SCALE GENOMIC DNA]</scope>
</reference>
<dbReference type="PANTHER" id="PTHR14463">
    <property type="entry name" value="LIPASE MATURATION FACTOR"/>
    <property type="match status" value="1"/>
</dbReference>
<accession>A0ABI7W8I9</accession>
<name>A0ABI7W8I9_FELCA</name>
<feature type="transmembrane region" description="Helical" evidence="1">
    <location>
        <begin position="23"/>
        <end position="40"/>
    </location>
</feature>
<feature type="transmembrane region" description="Helical" evidence="1">
    <location>
        <begin position="97"/>
        <end position="125"/>
    </location>
</feature>
<proteinExistence type="inferred from homology"/>
<keyword evidence="5" id="KW-1185">Reference proteome</keyword>
<dbReference type="InterPro" id="IPR057434">
    <property type="entry name" value="LMF1/2_N"/>
</dbReference>
<feature type="domain" description="Lipase maturation factor 1/2 N-terminal" evidence="3">
    <location>
        <begin position="137"/>
        <end position="214"/>
    </location>
</feature>
<dbReference type="Proteomes" id="UP000823872">
    <property type="component" value="Chromosome E3"/>
</dbReference>
<keyword evidence="1" id="KW-0256">Endoplasmic reticulum</keyword>
<evidence type="ECO:0000256" key="2">
    <source>
        <dbReference type="SAM" id="MobiDB-lite"/>
    </source>
</evidence>
<reference evidence="4" key="3">
    <citation type="submission" date="2025-09" db="UniProtKB">
        <authorList>
            <consortium name="Ensembl"/>
        </authorList>
    </citation>
    <scope>IDENTIFICATION</scope>
    <source>
        <strain evidence="4">breed Abyssinian</strain>
    </source>
</reference>
<evidence type="ECO:0000256" key="1">
    <source>
        <dbReference type="RuleBase" id="RU361229"/>
    </source>
</evidence>
<evidence type="ECO:0000313" key="4">
    <source>
        <dbReference type="Ensembl" id="ENSFCTP00005006644.1"/>
    </source>
</evidence>
<dbReference type="PANTHER" id="PTHR14463:SF10">
    <property type="entry name" value="LIPASE MATURATION FACTOR 1"/>
    <property type="match status" value="1"/>
</dbReference>
<feature type="compositionally biased region" description="Pro residues" evidence="2">
    <location>
        <begin position="343"/>
        <end position="353"/>
    </location>
</feature>
<keyword evidence="1" id="KW-0472">Membrane</keyword>
<sequence>MLPLWARPVCSCGLGTFWLTRIVLLRALAFIYFVAFLVALHQNKQLIGDRGLLPCRAYLESVRRYFQGRGGWEAVSYAPTVLWLLDWSRMNANLDALALLGLGVSSFVLVTGCANMVLMATLWVLYMSLVNVGQIWYSFGWESQLLETGFLGIFLCPLWTLSRLPTGTPPSQIVLWGFRWLIFRIMLGAGLIKIRGDQCWRDLTCMDFHYEVSPTRGTCPPRHRCSLLLGSPAAPSCFFSREGWGVMGRSRGGLQCPSTWGGLRPGGRGSRCPWLQARQSLGHWSLHRCPRSCPGTLSGQVGWPRAPPGWEVLHCAPCPPAMAEGRGGRPQSHCAHVSKAPTPRSPPLPGTPPRSKPFWTFVSLLTAHVCGGRGPHRPVNELAREHSVCVHREGLPGATSLLVTLLACTCRDVSFRVSRSRLAAPVRERQRALPFLRGACLQPSAPWGFSVLTC</sequence>
<evidence type="ECO:0000259" key="3">
    <source>
        <dbReference type="Pfam" id="PF06762"/>
    </source>
</evidence>
<comment type="similarity">
    <text evidence="1">Belongs to the lipase maturation factor family.</text>
</comment>
<gene>
    <name evidence="4" type="primary">SHKBP1</name>
</gene>
<organism evidence="4 5">
    <name type="scientific">Felis catus</name>
    <name type="common">Cat</name>
    <name type="synonym">Felis silvestris catus</name>
    <dbReference type="NCBI Taxonomy" id="9685"/>
    <lineage>
        <taxon>Eukaryota</taxon>
        <taxon>Metazoa</taxon>
        <taxon>Chordata</taxon>
        <taxon>Craniata</taxon>
        <taxon>Vertebrata</taxon>
        <taxon>Euteleostomi</taxon>
        <taxon>Mammalia</taxon>
        <taxon>Eutheria</taxon>
        <taxon>Laurasiatheria</taxon>
        <taxon>Carnivora</taxon>
        <taxon>Feliformia</taxon>
        <taxon>Felidae</taxon>
        <taxon>Felinae</taxon>
        <taxon>Felis</taxon>
    </lineage>
</organism>
<evidence type="ECO:0000313" key="5">
    <source>
        <dbReference type="Proteomes" id="UP000823872"/>
    </source>
</evidence>
<protein>
    <recommendedName>
        <fullName evidence="1">Lipase maturation factor</fullName>
    </recommendedName>
</protein>
<dbReference type="InterPro" id="IPR009613">
    <property type="entry name" value="LMF"/>
</dbReference>
<reference evidence="4" key="2">
    <citation type="submission" date="2025-08" db="UniProtKB">
        <authorList>
            <consortium name="Ensembl"/>
        </authorList>
    </citation>
    <scope>IDENTIFICATION</scope>
    <source>
        <strain evidence="4">breed Abyssinian</strain>
    </source>
</reference>
<dbReference type="Pfam" id="PF06762">
    <property type="entry name" value="LMF1"/>
    <property type="match status" value="1"/>
</dbReference>
<dbReference type="Ensembl" id="ENSFCTT00005010636.1">
    <property type="protein sequence ID" value="ENSFCTP00005006644.1"/>
    <property type="gene ID" value="ENSFCTG00005003944.1"/>
</dbReference>
<feature type="region of interest" description="Disordered" evidence="2">
    <location>
        <begin position="326"/>
        <end position="353"/>
    </location>
</feature>
<dbReference type="GeneTree" id="ENSGT00530000063702"/>
<comment type="caution">
    <text evidence="1">Lacks conserved residue(s) required for the propagation of feature annotation.</text>
</comment>
<keyword evidence="1" id="KW-0812">Transmembrane</keyword>
<comment type="function">
    <text evidence="1">Involved in the maturation of specific proteins in the endoplasmic reticulum.</text>
</comment>
<keyword evidence="1" id="KW-1133">Transmembrane helix</keyword>
<comment type="subcellular location">
    <subcellularLocation>
        <location evidence="1">Endoplasmic reticulum membrane</location>
        <topology evidence="1">Multi-pass membrane protein</topology>
    </subcellularLocation>
</comment>